<gene>
    <name evidence="1" type="ORF">SBA_ch1_33770</name>
</gene>
<evidence type="ECO:0000313" key="1">
    <source>
        <dbReference type="EMBL" id="BBF71177.1"/>
    </source>
</evidence>
<dbReference type="Proteomes" id="UP001059971">
    <property type="component" value="Chromosome 1"/>
</dbReference>
<reference evidence="1" key="1">
    <citation type="submission" date="2018-07" db="EMBL/GenBank/DDBJ databases">
        <title>Complete genome sequence of Sphingomonas bisphenolicum strain AO1, a bisphenol A degradative bacterium isolated from Japanese farm field.</title>
        <authorList>
            <person name="Murakami M."/>
            <person name="Koh M."/>
            <person name="Koba S."/>
            <person name="Matsumura Y."/>
        </authorList>
    </citation>
    <scope>NUCLEOTIDE SEQUENCE</scope>
    <source>
        <strain evidence="1">AO1</strain>
    </source>
</reference>
<dbReference type="SUPFAM" id="SSF53756">
    <property type="entry name" value="UDP-Glycosyltransferase/glycogen phosphorylase"/>
    <property type="match status" value="1"/>
</dbReference>
<name>A0ABN5WNV1_9SPHN</name>
<dbReference type="RefSeq" id="WP_261935277.1">
    <property type="nucleotide sequence ID" value="NZ_AP018817.1"/>
</dbReference>
<dbReference type="InterPro" id="IPR043148">
    <property type="entry name" value="TagF_C"/>
</dbReference>
<dbReference type="Gene3D" id="3.40.50.12580">
    <property type="match status" value="1"/>
</dbReference>
<dbReference type="EMBL" id="AP018817">
    <property type="protein sequence ID" value="BBF71177.1"/>
    <property type="molecule type" value="Genomic_DNA"/>
</dbReference>
<sequence>MPTDIAFLAIAEAQQLYHWLPAALELARRPDVRVSILSPSDQILALVASYDPQGRLACIRLRRPPSRPDSLFRQPSRLATLLLNYATIARFPTLVTTEISSAWLRRVPGFASRLILIKHGAGDREGGYKKRHADFDLTLVAGEKDRRRMIDRGLCTPETVAVGGYPKFELKAPRQRYFYNDDPVLLYNPHFDPKLSSWIKHGPQVLAALEALVGWNVIIAPHTKLARTAAPIASPAPHIRIDMGSRHSIDMSYTMSADVYLGDVSSQVYEFLLHPRPCIFLNLDHRDGAGDAFAHWRLGQVIESADALPAALARATDLQPGFVAAQEAAMQQSIDLSPAPASQRQADLILNFAHTHHLATSQA</sequence>
<organism evidence="1 2">
    <name type="scientific">Sphingomonas bisphenolicum</name>
    <dbReference type="NCBI Taxonomy" id="296544"/>
    <lineage>
        <taxon>Bacteria</taxon>
        <taxon>Pseudomonadati</taxon>
        <taxon>Pseudomonadota</taxon>
        <taxon>Alphaproteobacteria</taxon>
        <taxon>Sphingomonadales</taxon>
        <taxon>Sphingomonadaceae</taxon>
        <taxon>Sphingomonas</taxon>
    </lineage>
</organism>
<accession>A0ABN5WNV1</accession>
<keyword evidence="2" id="KW-1185">Reference proteome</keyword>
<proteinExistence type="predicted"/>
<evidence type="ECO:0000313" key="2">
    <source>
        <dbReference type="Proteomes" id="UP001059971"/>
    </source>
</evidence>
<protein>
    <submittedName>
        <fullName evidence="1">Glycerophosphotransferase</fullName>
    </submittedName>
</protein>